<dbReference type="AlphaFoldDB" id="A0A9P4TY42"/>
<keyword evidence="3" id="KW-1185">Reference proteome</keyword>
<dbReference type="Proteomes" id="UP000800235">
    <property type="component" value="Unassembled WGS sequence"/>
</dbReference>
<feature type="chain" id="PRO_5040304279" description="Secreted protein" evidence="1">
    <location>
        <begin position="21"/>
        <end position="98"/>
    </location>
</feature>
<evidence type="ECO:0000256" key="1">
    <source>
        <dbReference type="SAM" id="SignalP"/>
    </source>
</evidence>
<proteinExistence type="predicted"/>
<name>A0A9P4TY42_9PEZI</name>
<sequence length="98" mass="10665">MLGFLSSIIALVARSSPCQSRTLLAAVSPLPHAPSHLALPSSPCKLFAVCEFYYFKLPIALFCRHSIFPIINRRIRHSTLAIQSSALATSLSDLLQGL</sequence>
<keyword evidence="1" id="KW-0732">Signal</keyword>
<organism evidence="2 3">
    <name type="scientific">Tothia fuscella</name>
    <dbReference type="NCBI Taxonomy" id="1048955"/>
    <lineage>
        <taxon>Eukaryota</taxon>
        <taxon>Fungi</taxon>
        <taxon>Dikarya</taxon>
        <taxon>Ascomycota</taxon>
        <taxon>Pezizomycotina</taxon>
        <taxon>Dothideomycetes</taxon>
        <taxon>Pleosporomycetidae</taxon>
        <taxon>Venturiales</taxon>
        <taxon>Cylindrosympodiaceae</taxon>
        <taxon>Tothia</taxon>
    </lineage>
</organism>
<accession>A0A9P4TY42</accession>
<evidence type="ECO:0008006" key="4">
    <source>
        <dbReference type="Google" id="ProtNLM"/>
    </source>
</evidence>
<gene>
    <name evidence="2" type="ORF">EJ08DRAFT_264515</name>
</gene>
<protein>
    <recommendedName>
        <fullName evidence="4">Secreted protein</fullName>
    </recommendedName>
</protein>
<feature type="signal peptide" evidence="1">
    <location>
        <begin position="1"/>
        <end position="20"/>
    </location>
</feature>
<comment type="caution">
    <text evidence="2">The sequence shown here is derived from an EMBL/GenBank/DDBJ whole genome shotgun (WGS) entry which is preliminary data.</text>
</comment>
<dbReference type="EMBL" id="MU007043">
    <property type="protein sequence ID" value="KAF2429921.1"/>
    <property type="molecule type" value="Genomic_DNA"/>
</dbReference>
<evidence type="ECO:0000313" key="2">
    <source>
        <dbReference type="EMBL" id="KAF2429921.1"/>
    </source>
</evidence>
<evidence type="ECO:0000313" key="3">
    <source>
        <dbReference type="Proteomes" id="UP000800235"/>
    </source>
</evidence>
<reference evidence="2" key="1">
    <citation type="journal article" date="2020" name="Stud. Mycol.">
        <title>101 Dothideomycetes genomes: a test case for predicting lifestyles and emergence of pathogens.</title>
        <authorList>
            <person name="Haridas S."/>
            <person name="Albert R."/>
            <person name="Binder M."/>
            <person name="Bloem J."/>
            <person name="Labutti K."/>
            <person name="Salamov A."/>
            <person name="Andreopoulos B."/>
            <person name="Baker S."/>
            <person name="Barry K."/>
            <person name="Bills G."/>
            <person name="Bluhm B."/>
            <person name="Cannon C."/>
            <person name="Castanera R."/>
            <person name="Culley D."/>
            <person name="Daum C."/>
            <person name="Ezra D."/>
            <person name="Gonzalez J."/>
            <person name="Henrissat B."/>
            <person name="Kuo A."/>
            <person name="Liang C."/>
            <person name="Lipzen A."/>
            <person name="Lutzoni F."/>
            <person name="Magnuson J."/>
            <person name="Mondo S."/>
            <person name="Nolan M."/>
            <person name="Ohm R."/>
            <person name="Pangilinan J."/>
            <person name="Park H.-J."/>
            <person name="Ramirez L."/>
            <person name="Alfaro M."/>
            <person name="Sun H."/>
            <person name="Tritt A."/>
            <person name="Yoshinaga Y."/>
            <person name="Zwiers L.-H."/>
            <person name="Turgeon B."/>
            <person name="Goodwin S."/>
            <person name="Spatafora J."/>
            <person name="Crous P."/>
            <person name="Grigoriev I."/>
        </authorList>
    </citation>
    <scope>NUCLEOTIDE SEQUENCE</scope>
    <source>
        <strain evidence="2">CBS 130266</strain>
    </source>
</reference>